<evidence type="ECO:0000313" key="4">
    <source>
        <dbReference type="Proteomes" id="UP001499924"/>
    </source>
</evidence>
<keyword evidence="4" id="KW-1185">Reference proteome</keyword>
<feature type="transmembrane region" description="Helical" evidence="1">
    <location>
        <begin position="126"/>
        <end position="149"/>
    </location>
</feature>
<evidence type="ECO:0000259" key="2">
    <source>
        <dbReference type="Pfam" id="PF08044"/>
    </source>
</evidence>
<name>A0ABP6NWN0_9ACTN</name>
<protein>
    <submittedName>
        <fullName evidence="3">DUF1707 domain-containing protein</fullName>
    </submittedName>
</protein>
<keyword evidence="1" id="KW-0812">Transmembrane</keyword>
<evidence type="ECO:0000313" key="3">
    <source>
        <dbReference type="EMBL" id="GAA3160122.1"/>
    </source>
</evidence>
<organism evidence="3 4">
    <name type="scientific">Blastococcus jejuensis</name>
    <dbReference type="NCBI Taxonomy" id="351224"/>
    <lineage>
        <taxon>Bacteria</taxon>
        <taxon>Bacillati</taxon>
        <taxon>Actinomycetota</taxon>
        <taxon>Actinomycetes</taxon>
        <taxon>Geodermatophilales</taxon>
        <taxon>Geodermatophilaceae</taxon>
        <taxon>Blastococcus</taxon>
    </lineage>
</organism>
<gene>
    <name evidence="3" type="ORF">GCM10010531_09490</name>
</gene>
<dbReference type="PANTHER" id="PTHR40763">
    <property type="entry name" value="MEMBRANE PROTEIN-RELATED"/>
    <property type="match status" value="1"/>
</dbReference>
<dbReference type="InterPro" id="IPR012551">
    <property type="entry name" value="DUF1707_SHOCT-like"/>
</dbReference>
<reference evidence="4" key="1">
    <citation type="journal article" date="2019" name="Int. J. Syst. Evol. Microbiol.">
        <title>The Global Catalogue of Microorganisms (GCM) 10K type strain sequencing project: providing services to taxonomists for standard genome sequencing and annotation.</title>
        <authorList>
            <consortium name="The Broad Institute Genomics Platform"/>
            <consortium name="The Broad Institute Genome Sequencing Center for Infectious Disease"/>
            <person name="Wu L."/>
            <person name="Ma J."/>
        </authorList>
    </citation>
    <scope>NUCLEOTIDE SEQUENCE [LARGE SCALE GENOMIC DNA]</scope>
    <source>
        <strain evidence="4">JCM 15614</strain>
    </source>
</reference>
<sequence length="159" mass="17328">MTTGREMRVSDRERQAAADRLKGALEEGRLDFHEYDHRLGLAYRAVTYADLDQLFGDLPTASPAPVAVRPTPPPPAAPVRQPDALATGFARLPLALKILWSIWSVAMAVNLTVWLLVGVGNGEITYFWPMWLLVPGTALAGATFATLAVRNAHRGPGER</sequence>
<dbReference type="Proteomes" id="UP001499924">
    <property type="component" value="Unassembled WGS sequence"/>
</dbReference>
<evidence type="ECO:0000256" key="1">
    <source>
        <dbReference type="SAM" id="Phobius"/>
    </source>
</evidence>
<dbReference type="RefSeq" id="WP_344687443.1">
    <property type="nucleotide sequence ID" value="NZ_BAAAVV010000002.1"/>
</dbReference>
<feature type="domain" description="DUF1707" evidence="2">
    <location>
        <begin position="7"/>
        <end position="59"/>
    </location>
</feature>
<dbReference type="PANTHER" id="PTHR40763:SF4">
    <property type="entry name" value="DUF1707 DOMAIN-CONTAINING PROTEIN"/>
    <property type="match status" value="1"/>
</dbReference>
<keyword evidence="1" id="KW-0472">Membrane</keyword>
<accession>A0ABP6NWN0</accession>
<dbReference type="Pfam" id="PF08044">
    <property type="entry name" value="DUF1707"/>
    <property type="match status" value="1"/>
</dbReference>
<proteinExistence type="predicted"/>
<keyword evidence="1" id="KW-1133">Transmembrane helix</keyword>
<dbReference type="EMBL" id="BAAAVV010000002">
    <property type="protein sequence ID" value="GAA3160122.1"/>
    <property type="molecule type" value="Genomic_DNA"/>
</dbReference>
<feature type="transmembrane region" description="Helical" evidence="1">
    <location>
        <begin position="98"/>
        <end position="120"/>
    </location>
</feature>
<comment type="caution">
    <text evidence="3">The sequence shown here is derived from an EMBL/GenBank/DDBJ whole genome shotgun (WGS) entry which is preliminary data.</text>
</comment>